<keyword evidence="1" id="KW-0446">Lipid-binding</keyword>
<dbReference type="PANTHER" id="PTHR24119:SF0">
    <property type="entry name" value="ACYL-COA-BINDING DOMAIN-CONTAINING PROTEIN 6"/>
    <property type="match status" value="1"/>
</dbReference>
<dbReference type="Gene3D" id="1.25.40.20">
    <property type="entry name" value="Ankyrin repeat-containing domain"/>
    <property type="match status" value="2"/>
</dbReference>
<dbReference type="PANTHER" id="PTHR24119">
    <property type="entry name" value="ACYL-COA-BINDING DOMAIN-CONTAINING PROTEIN 6"/>
    <property type="match status" value="1"/>
</dbReference>
<evidence type="ECO:0000313" key="4">
    <source>
        <dbReference type="Proteomes" id="UP000243217"/>
    </source>
</evidence>
<dbReference type="Pfam" id="PF12796">
    <property type="entry name" value="Ank_2"/>
    <property type="match status" value="1"/>
</dbReference>
<dbReference type="PROSITE" id="PS50088">
    <property type="entry name" value="ANK_REPEAT"/>
    <property type="match status" value="2"/>
</dbReference>
<comment type="caution">
    <text evidence="3">The sequence shown here is derived from an EMBL/GenBank/DDBJ whole genome shotgun (WGS) entry which is preliminary data.</text>
</comment>
<dbReference type="STRING" id="74557.A0A1V9YU73"/>
<dbReference type="SMART" id="SM00248">
    <property type="entry name" value="ANK"/>
    <property type="match status" value="2"/>
</dbReference>
<name>A0A1V9YU73_9STRA</name>
<dbReference type="InterPro" id="IPR002110">
    <property type="entry name" value="Ankyrin_rpt"/>
</dbReference>
<accession>A0A1V9YU73</accession>
<organism evidence="3 4">
    <name type="scientific">Thraustotheca clavata</name>
    <dbReference type="NCBI Taxonomy" id="74557"/>
    <lineage>
        <taxon>Eukaryota</taxon>
        <taxon>Sar</taxon>
        <taxon>Stramenopiles</taxon>
        <taxon>Oomycota</taxon>
        <taxon>Saprolegniomycetes</taxon>
        <taxon>Saprolegniales</taxon>
        <taxon>Achlyaceae</taxon>
        <taxon>Thraustotheca</taxon>
    </lineage>
</organism>
<dbReference type="GO" id="GO:0000062">
    <property type="term" value="F:fatty-acyl-CoA binding"/>
    <property type="evidence" value="ECO:0007669"/>
    <property type="project" value="TreeGrafter"/>
</dbReference>
<dbReference type="SUPFAM" id="SSF48403">
    <property type="entry name" value="Ankyrin repeat"/>
    <property type="match status" value="1"/>
</dbReference>
<dbReference type="PROSITE" id="PS50297">
    <property type="entry name" value="ANK_REP_REGION"/>
    <property type="match status" value="2"/>
</dbReference>
<dbReference type="InterPro" id="IPR036770">
    <property type="entry name" value="Ankyrin_rpt-contain_sf"/>
</dbReference>
<dbReference type="EMBL" id="JNBS01002810">
    <property type="protein sequence ID" value="OQR89221.1"/>
    <property type="molecule type" value="Genomic_DNA"/>
</dbReference>
<protein>
    <submittedName>
        <fullName evidence="3">Uncharacterized protein</fullName>
    </submittedName>
</protein>
<keyword evidence="2" id="KW-0040">ANK repeat</keyword>
<gene>
    <name evidence="3" type="ORF">THRCLA_22723</name>
</gene>
<evidence type="ECO:0000256" key="1">
    <source>
        <dbReference type="ARBA" id="ARBA00023121"/>
    </source>
</evidence>
<dbReference type="OrthoDB" id="341259at2759"/>
<reference evidence="3 4" key="1">
    <citation type="journal article" date="2014" name="Genome Biol. Evol.">
        <title>The secreted proteins of Achlya hypogyna and Thraustotheca clavata identify the ancestral oomycete secretome and reveal gene acquisitions by horizontal gene transfer.</title>
        <authorList>
            <person name="Misner I."/>
            <person name="Blouin N."/>
            <person name="Leonard G."/>
            <person name="Richards T.A."/>
            <person name="Lane C.E."/>
        </authorList>
    </citation>
    <scope>NUCLEOTIDE SEQUENCE [LARGE SCALE GENOMIC DNA]</scope>
    <source>
        <strain evidence="3 4">ATCC 34112</strain>
    </source>
</reference>
<proteinExistence type="predicted"/>
<feature type="repeat" description="ANK" evidence="2">
    <location>
        <begin position="83"/>
        <end position="116"/>
    </location>
</feature>
<evidence type="ECO:0000313" key="3">
    <source>
        <dbReference type="EMBL" id="OQR89221.1"/>
    </source>
</evidence>
<dbReference type="AlphaFoldDB" id="A0A1V9YU73"/>
<sequence>MELYEEVTMYSSDDSDDALDMFSLARHDRQEELDQLLRQGAVEVNSQDRHGNTMLVIACQNGLKSLARLLLRYGADVNMTNNRGNTPLHYCFAYGYEDTLGTYLISKGADITLKNAAGKECHHGISDK</sequence>
<feature type="repeat" description="ANK" evidence="2">
    <location>
        <begin position="50"/>
        <end position="82"/>
    </location>
</feature>
<evidence type="ECO:0000256" key="2">
    <source>
        <dbReference type="PROSITE-ProRule" id="PRU00023"/>
    </source>
</evidence>
<dbReference type="Proteomes" id="UP000243217">
    <property type="component" value="Unassembled WGS sequence"/>
</dbReference>
<keyword evidence="4" id="KW-1185">Reference proteome</keyword>